<protein>
    <recommendedName>
        <fullName evidence="3">Secreted protein</fullName>
    </recommendedName>
</protein>
<accession>Q0WMR9</accession>
<feature type="chain" id="PRO_5004179129" description="Secreted protein" evidence="1">
    <location>
        <begin position="24"/>
        <end position="67"/>
    </location>
</feature>
<name>Q0WMR9_ARATH</name>
<dbReference type="EMBL" id="AK229744">
    <property type="protein sequence ID" value="BAF01581.1"/>
    <property type="molecule type" value="mRNA"/>
</dbReference>
<keyword evidence="1" id="KW-0732">Signal</keyword>
<evidence type="ECO:0000313" key="2">
    <source>
        <dbReference type="EMBL" id="BAF01581.1"/>
    </source>
</evidence>
<reference evidence="2" key="1">
    <citation type="submission" date="2006-07" db="EMBL/GenBank/DDBJ databases">
        <title>Large-scale analysis of RIKEN Arabidopsis full-length (RAFL) cDNAs.</title>
        <authorList>
            <person name="Totoki Y."/>
            <person name="Seki M."/>
            <person name="Ishida J."/>
            <person name="Nakajima M."/>
            <person name="Enju A."/>
            <person name="Morosawa T."/>
            <person name="Kamiya A."/>
            <person name="Narusaka M."/>
            <person name="Shin-i T."/>
            <person name="Nakagawa M."/>
            <person name="Sakamoto N."/>
            <person name="Oishi K."/>
            <person name="Kohara Y."/>
            <person name="Kobayashi M."/>
            <person name="Toyoda A."/>
            <person name="Sakaki Y."/>
            <person name="Sakurai T."/>
            <person name="Iida K."/>
            <person name="Akiyama K."/>
            <person name="Satou M."/>
            <person name="Toyoda T."/>
            <person name="Konagaya A."/>
            <person name="Carninci P."/>
            <person name="Kawai J."/>
            <person name="Hayashizaki Y."/>
            <person name="Shinozaki K."/>
        </authorList>
    </citation>
    <scope>NUCLEOTIDE SEQUENCE</scope>
</reference>
<feature type="signal peptide" evidence="1">
    <location>
        <begin position="1"/>
        <end position="23"/>
    </location>
</feature>
<evidence type="ECO:0008006" key="3">
    <source>
        <dbReference type="Google" id="ProtNLM"/>
    </source>
</evidence>
<sequence length="67" mass="7662">MKFQCWFCLNAEIVCIGLVRCNALCTKDFSATLIWGRWAVVIQCQLNSSTIIFPTIRLIQLYSNCIS</sequence>
<organism evidence="2">
    <name type="scientific">Arabidopsis thaliana</name>
    <name type="common">Mouse-ear cress</name>
    <dbReference type="NCBI Taxonomy" id="3702"/>
    <lineage>
        <taxon>Eukaryota</taxon>
        <taxon>Viridiplantae</taxon>
        <taxon>Streptophyta</taxon>
        <taxon>Embryophyta</taxon>
        <taxon>Tracheophyta</taxon>
        <taxon>Spermatophyta</taxon>
        <taxon>Magnoliopsida</taxon>
        <taxon>eudicotyledons</taxon>
        <taxon>Gunneridae</taxon>
        <taxon>Pentapetalae</taxon>
        <taxon>rosids</taxon>
        <taxon>malvids</taxon>
        <taxon>Brassicales</taxon>
        <taxon>Brassicaceae</taxon>
        <taxon>Camelineae</taxon>
        <taxon>Arabidopsis</taxon>
    </lineage>
</organism>
<evidence type="ECO:0000256" key="1">
    <source>
        <dbReference type="SAM" id="SignalP"/>
    </source>
</evidence>
<dbReference type="AlphaFoldDB" id="Q0WMR9"/>
<proteinExistence type="evidence at transcript level"/>